<evidence type="ECO:0000313" key="6">
    <source>
        <dbReference type="EMBL" id="SBV94701.1"/>
    </source>
</evidence>
<proteinExistence type="inferred from homology"/>
<accession>A0A212J5G0</accession>
<evidence type="ECO:0000256" key="3">
    <source>
        <dbReference type="ARBA" id="ARBA00022801"/>
    </source>
</evidence>
<gene>
    <name evidence="6" type="ORF">KL86DYS1_11203</name>
</gene>
<dbReference type="GO" id="GO:0016811">
    <property type="term" value="F:hydrolase activity, acting on carbon-nitrogen (but not peptide) bonds, in linear amides"/>
    <property type="evidence" value="ECO:0007669"/>
    <property type="project" value="TreeGrafter"/>
</dbReference>
<comment type="cofactor">
    <cofactor evidence="1">
        <name>Zn(2+)</name>
        <dbReference type="ChEBI" id="CHEBI:29105"/>
    </cofactor>
</comment>
<evidence type="ECO:0000256" key="1">
    <source>
        <dbReference type="ARBA" id="ARBA00001947"/>
    </source>
</evidence>
<keyword evidence="3" id="KW-0378">Hydrolase</keyword>
<sequence>MNPSFDILTAIYNDTKGQTYDFAVLPWGATEPHNYHLPYITDCYLAHGISVDAVIKAYDSQKIKGMVLPPITLGSQNPGQRELPFCLHGRYETQKGILTDIVASLDCQGIYTLVIVNGHGGNSFKNMIRDLAVDYPHFLIVVSDWFAILPQAGYFEERDDHAGEMETSVMMHYYPELVNLSLAGDGAYTPFKPETLRDGTGWTPRNWAQVSYDTGIGNPKKSTAEKGKVYAGAVSQKLSELFVDLVKGEIY</sequence>
<dbReference type="GO" id="GO:0009231">
    <property type="term" value="P:riboflavin biosynthetic process"/>
    <property type="evidence" value="ECO:0007669"/>
    <property type="project" value="TreeGrafter"/>
</dbReference>
<reference evidence="6" key="1">
    <citation type="submission" date="2016-04" db="EMBL/GenBank/DDBJ databases">
        <authorList>
            <person name="Evans L.H."/>
            <person name="Alamgir A."/>
            <person name="Owens N."/>
            <person name="Weber N.D."/>
            <person name="Virtaneva K."/>
            <person name="Barbian K."/>
            <person name="Babar A."/>
            <person name="Rosenke K."/>
        </authorList>
    </citation>
    <scope>NUCLEOTIDE SEQUENCE</scope>
    <source>
        <strain evidence="6">86-1</strain>
    </source>
</reference>
<dbReference type="PANTHER" id="PTHR35005">
    <property type="entry name" value="3-DEHYDRO-SCYLLO-INOSOSE HYDROLASE"/>
    <property type="match status" value="1"/>
</dbReference>
<dbReference type="InterPro" id="IPR024087">
    <property type="entry name" value="Creatininase-like_sf"/>
</dbReference>
<dbReference type="EMBL" id="FLUM01000001">
    <property type="protein sequence ID" value="SBV94701.1"/>
    <property type="molecule type" value="Genomic_DNA"/>
</dbReference>
<organism evidence="6">
    <name type="scientific">uncultured Dysgonomonas sp</name>
    <dbReference type="NCBI Taxonomy" id="206096"/>
    <lineage>
        <taxon>Bacteria</taxon>
        <taxon>Pseudomonadati</taxon>
        <taxon>Bacteroidota</taxon>
        <taxon>Bacteroidia</taxon>
        <taxon>Bacteroidales</taxon>
        <taxon>Dysgonomonadaceae</taxon>
        <taxon>Dysgonomonas</taxon>
        <taxon>environmental samples</taxon>
    </lineage>
</organism>
<dbReference type="RefSeq" id="WP_296939053.1">
    <property type="nucleotide sequence ID" value="NZ_LT599032.1"/>
</dbReference>
<keyword evidence="4" id="KW-0862">Zinc</keyword>
<evidence type="ECO:0000256" key="2">
    <source>
        <dbReference type="ARBA" id="ARBA00022723"/>
    </source>
</evidence>
<protein>
    <recommendedName>
        <fullName evidence="7">Creatinine amidohydrolase</fullName>
    </recommendedName>
</protein>
<evidence type="ECO:0008006" key="7">
    <source>
        <dbReference type="Google" id="ProtNLM"/>
    </source>
</evidence>
<dbReference type="SUPFAM" id="SSF102215">
    <property type="entry name" value="Creatininase"/>
    <property type="match status" value="1"/>
</dbReference>
<dbReference type="PANTHER" id="PTHR35005:SF1">
    <property type="entry name" value="2-AMINO-5-FORMYLAMINO-6-RIBOSYLAMINOPYRIMIDIN-4(3H)-ONE 5'-MONOPHOSPHATE DEFORMYLASE"/>
    <property type="match status" value="1"/>
</dbReference>
<dbReference type="InterPro" id="IPR003785">
    <property type="entry name" value="Creatininase/forma_Hydrolase"/>
</dbReference>
<dbReference type="Pfam" id="PF02633">
    <property type="entry name" value="Creatininase"/>
    <property type="match status" value="1"/>
</dbReference>
<evidence type="ECO:0000256" key="5">
    <source>
        <dbReference type="ARBA" id="ARBA00024029"/>
    </source>
</evidence>
<evidence type="ECO:0000256" key="4">
    <source>
        <dbReference type="ARBA" id="ARBA00022833"/>
    </source>
</evidence>
<dbReference type="AlphaFoldDB" id="A0A212J5G0"/>
<comment type="similarity">
    <text evidence="5">Belongs to the creatininase superfamily.</text>
</comment>
<name>A0A212J5G0_9BACT</name>
<keyword evidence="2" id="KW-0479">Metal-binding</keyword>
<dbReference type="Gene3D" id="3.40.50.10310">
    <property type="entry name" value="Creatininase"/>
    <property type="match status" value="1"/>
</dbReference>
<dbReference type="GO" id="GO:0046872">
    <property type="term" value="F:metal ion binding"/>
    <property type="evidence" value="ECO:0007669"/>
    <property type="project" value="UniProtKB-KW"/>
</dbReference>